<reference evidence="2 3" key="1">
    <citation type="submission" date="2020-08" db="EMBL/GenBank/DDBJ databases">
        <authorList>
            <person name="Liu G."/>
            <person name="Sun C."/>
        </authorList>
    </citation>
    <scope>NUCLEOTIDE SEQUENCE [LARGE SCALE GENOMIC DNA]</scope>
    <source>
        <strain evidence="2 3">OT19</strain>
    </source>
</reference>
<evidence type="ECO:0000256" key="1">
    <source>
        <dbReference type="SAM" id="SignalP"/>
    </source>
</evidence>
<proteinExistence type="predicted"/>
<organism evidence="2 3">
    <name type="scientific">Croceicoccus marinus</name>
    <dbReference type="NCBI Taxonomy" id="450378"/>
    <lineage>
        <taxon>Bacteria</taxon>
        <taxon>Pseudomonadati</taxon>
        <taxon>Pseudomonadota</taxon>
        <taxon>Alphaproteobacteria</taxon>
        <taxon>Sphingomonadales</taxon>
        <taxon>Erythrobacteraceae</taxon>
        <taxon>Croceicoccus</taxon>
    </lineage>
</organism>
<evidence type="ECO:0008006" key="4">
    <source>
        <dbReference type="Google" id="ProtNLM"/>
    </source>
</evidence>
<keyword evidence="1" id="KW-0732">Signal</keyword>
<dbReference type="PROSITE" id="PS51257">
    <property type="entry name" value="PROKAR_LIPOPROTEIN"/>
    <property type="match status" value="1"/>
</dbReference>
<accession>A0A7G6VRQ2</accession>
<feature type="chain" id="PRO_5028928852" description="Lipoprotein" evidence="1">
    <location>
        <begin position="20"/>
        <end position="133"/>
    </location>
</feature>
<gene>
    <name evidence="2" type="ORF">H4O24_10540</name>
</gene>
<evidence type="ECO:0000313" key="3">
    <source>
        <dbReference type="Proteomes" id="UP000515297"/>
    </source>
</evidence>
<dbReference type="RefSeq" id="WP_185883698.1">
    <property type="nucleotide sequence ID" value="NZ_CP060052.1"/>
</dbReference>
<dbReference type="EMBL" id="CP060052">
    <property type="protein sequence ID" value="QNE04417.1"/>
    <property type="molecule type" value="Genomic_DNA"/>
</dbReference>
<dbReference type="Proteomes" id="UP000515297">
    <property type="component" value="Chromosome"/>
</dbReference>
<protein>
    <recommendedName>
        <fullName evidence="4">Lipoprotein</fullName>
    </recommendedName>
</protein>
<feature type="signal peptide" evidence="1">
    <location>
        <begin position="1"/>
        <end position="19"/>
    </location>
</feature>
<sequence length="133" mass="13582">MRRLIPAILLATLALGGCASDSGIGASPRATPAAPQGSAVAIGQPVMAGDLVLTPLAVKEDSRCAAGTQCIWAGRIVVSTRVTGTGWSETADLVAGEDMIVGGRTILLASALPERVAEREIAAGDYRFMFSAK</sequence>
<name>A0A7G6VRQ2_9SPHN</name>
<dbReference type="AlphaFoldDB" id="A0A7G6VRQ2"/>
<evidence type="ECO:0000313" key="2">
    <source>
        <dbReference type="EMBL" id="QNE04417.1"/>
    </source>
</evidence>